<evidence type="ECO:0000256" key="3">
    <source>
        <dbReference type="ARBA" id="ARBA00022723"/>
    </source>
</evidence>
<gene>
    <name evidence="10" type="primary">ple-L</name>
    <name evidence="10" type="ORF">Hamer_G020119</name>
</gene>
<dbReference type="Proteomes" id="UP000747542">
    <property type="component" value="Unassembled WGS sequence"/>
</dbReference>
<evidence type="ECO:0000256" key="8">
    <source>
        <dbReference type="PIRSR" id="PIRSR601273-2"/>
    </source>
</evidence>
<evidence type="ECO:0000256" key="6">
    <source>
        <dbReference type="ARBA" id="ARBA00023033"/>
    </source>
</evidence>
<feature type="domain" description="Biopterin-dependent aromatic amino acid hydroxylase family profile" evidence="9">
    <location>
        <begin position="81"/>
        <end position="428"/>
    </location>
</feature>
<evidence type="ECO:0000256" key="1">
    <source>
        <dbReference type="ARBA" id="ARBA00001954"/>
    </source>
</evidence>
<evidence type="ECO:0000256" key="7">
    <source>
        <dbReference type="PIRSR" id="PIRSR000336-1"/>
    </source>
</evidence>
<accession>A0A8J5T4K6</accession>
<evidence type="ECO:0000259" key="9">
    <source>
        <dbReference type="PROSITE" id="PS51410"/>
    </source>
</evidence>
<comment type="cofactor">
    <cofactor evidence="1 8">
        <name>Fe(2+)</name>
        <dbReference type="ChEBI" id="CHEBI:29033"/>
    </cofactor>
</comment>
<keyword evidence="4" id="KW-0560">Oxidoreductase</keyword>
<feature type="binding site" evidence="7">
    <location>
        <position position="260"/>
    </location>
    <ligand>
        <name>Fe cation</name>
        <dbReference type="ChEBI" id="CHEBI:24875"/>
    </ligand>
</feature>
<dbReference type="PIRSF" id="PIRSF000336">
    <property type="entry name" value="TH"/>
    <property type="match status" value="1"/>
</dbReference>
<dbReference type="SUPFAM" id="SSF56534">
    <property type="entry name" value="Aromatic aminoacid monoxygenases, catalytic and oligomerization domains"/>
    <property type="match status" value="1"/>
</dbReference>
<keyword evidence="11" id="KW-1185">Reference proteome</keyword>
<name>A0A8J5T4K6_HOMAM</name>
<organism evidence="10 11">
    <name type="scientific">Homarus americanus</name>
    <name type="common">American lobster</name>
    <dbReference type="NCBI Taxonomy" id="6706"/>
    <lineage>
        <taxon>Eukaryota</taxon>
        <taxon>Metazoa</taxon>
        <taxon>Ecdysozoa</taxon>
        <taxon>Arthropoda</taxon>
        <taxon>Crustacea</taxon>
        <taxon>Multicrustacea</taxon>
        <taxon>Malacostraca</taxon>
        <taxon>Eumalacostraca</taxon>
        <taxon>Eucarida</taxon>
        <taxon>Decapoda</taxon>
        <taxon>Pleocyemata</taxon>
        <taxon>Astacidea</taxon>
        <taxon>Nephropoidea</taxon>
        <taxon>Nephropidae</taxon>
        <taxon>Homarus</taxon>
    </lineage>
</organism>
<dbReference type="GO" id="GO:0043204">
    <property type="term" value="C:perikaryon"/>
    <property type="evidence" value="ECO:0007669"/>
    <property type="project" value="TreeGrafter"/>
</dbReference>
<feature type="binding site" evidence="7">
    <location>
        <position position="305"/>
    </location>
    <ligand>
        <name>Fe cation</name>
        <dbReference type="ChEBI" id="CHEBI:24875"/>
    </ligand>
</feature>
<dbReference type="AlphaFoldDB" id="A0A8J5T4K6"/>
<keyword evidence="6" id="KW-0503">Monooxygenase</keyword>
<dbReference type="PANTHER" id="PTHR11473">
    <property type="entry name" value="AROMATIC AMINO ACID HYDROXYLASE"/>
    <property type="match status" value="1"/>
</dbReference>
<reference evidence="10" key="1">
    <citation type="journal article" date="2021" name="Sci. Adv.">
        <title>The American lobster genome reveals insights on longevity, neural, and immune adaptations.</title>
        <authorList>
            <person name="Polinski J.M."/>
            <person name="Zimin A.V."/>
            <person name="Clark K.F."/>
            <person name="Kohn A.B."/>
            <person name="Sadowski N."/>
            <person name="Timp W."/>
            <person name="Ptitsyn A."/>
            <person name="Khanna P."/>
            <person name="Romanova D.Y."/>
            <person name="Williams P."/>
            <person name="Greenwood S.J."/>
            <person name="Moroz L.L."/>
            <person name="Walt D.R."/>
            <person name="Bodnar A.G."/>
        </authorList>
    </citation>
    <scope>NUCLEOTIDE SEQUENCE</scope>
    <source>
        <strain evidence="10">GMGI-L3</strain>
    </source>
</reference>
<dbReference type="FunFam" id="1.10.800.10:FF:000004">
    <property type="entry name" value="Tyrosine 3-monooxygenase"/>
    <property type="match status" value="1"/>
</dbReference>
<dbReference type="GO" id="GO:0048066">
    <property type="term" value="P:developmental pigmentation"/>
    <property type="evidence" value="ECO:0007669"/>
    <property type="project" value="UniProtKB-ARBA"/>
</dbReference>
<evidence type="ECO:0000256" key="2">
    <source>
        <dbReference type="ARBA" id="ARBA00009712"/>
    </source>
</evidence>
<dbReference type="InterPro" id="IPR036951">
    <property type="entry name" value="ArAA_hydroxylase_sf"/>
</dbReference>
<comment type="caution">
    <text evidence="10">The sequence shown here is derived from an EMBL/GenBank/DDBJ whole genome shotgun (WGS) entry which is preliminary data.</text>
</comment>
<dbReference type="GO" id="GO:0005737">
    <property type="term" value="C:cytoplasm"/>
    <property type="evidence" value="ECO:0007669"/>
    <property type="project" value="TreeGrafter"/>
</dbReference>
<dbReference type="PANTHER" id="PTHR11473:SF15">
    <property type="entry name" value="TYROSINE 3-MONOOXYGENASE"/>
    <property type="match status" value="1"/>
</dbReference>
<dbReference type="InterPro" id="IPR019774">
    <property type="entry name" value="Aromatic-AA_hydroxylase_C"/>
</dbReference>
<dbReference type="InterPro" id="IPR001273">
    <property type="entry name" value="ArAA_hydroxylase"/>
</dbReference>
<dbReference type="GO" id="GO:0030424">
    <property type="term" value="C:axon"/>
    <property type="evidence" value="ECO:0007669"/>
    <property type="project" value="TreeGrafter"/>
</dbReference>
<evidence type="ECO:0000313" key="11">
    <source>
        <dbReference type="Proteomes" id="UP000747542"/>
    </source>
</evidence>
<evidence type="ECO:0000256" key="4">
    <source>
        <dbReference type="ARBA" id="ARBA00023002"/>
    </source>
</evidence>
<proteinExistence type="inferred from homology"/>
<comment type="similarity">
    <text evidence="2">Belongs to the biopterin-dependent aromatic amino acid hydroxylase family.</text>
</comment>
<sequence length="429" mass="49441">MRINMFITVYGCVYLASHHLAYTLTSWSLRQNFKGHVAHVETRPAPRKGVAFDVLIKIDILREPLLNLLKSLRQGSAIASVNLLSEHHSSIKEAWFPKHISELDMCNHLMTKFEPDLDMDHPGFADKEYRARRKEIADIAFTYRYGDPIPRVAYQQEEIDTWGAVFKELERLIPTHACRQYREVWEILKRDCGYTPDQIPQLEDVSKFMKRRTGFTLRPAAGLLTARDFLASLAFRVFQCTQYIRHHSSPHHSPEPDAIHELLGHAPLLAEPAFAQFSQELGLASLGASDHEIEKFATMYWFTVEFGLCRESGDVRAWGAGLLSSFGELAHALSDKPSKKDFDPAITSVQPYQDQDYQDLYFIADTVEDAQEKFRRWTFQTMSRPYEVRYEPHSQSVQTLDSVHKLEDLTSSLTSEIQRLNNAVRKMKF</sequence>
<dbReference type="Pfam" id="PF00351">
    <property type="entry name" value="Biopterin_H"/>
    <property type="match status" value="1"/>
</dbReference>
<dbReference type="GO" id="GO:0004511">
    <property type="term" value="F:tyrosine 3-monooxygenase activity"/>
    <property type="evidence" value="ECO:0007669"/>
    <property type="project" value="TreeGrafter"/>
</dbReference>
<dbReference type="InterPro" id="IPR019773">
    <property type="entry name" value="Tyrosine_3-monooxygenase-like"/>
</dbReference>
<dbReference type="EMBL" id="JAHLQT010010583">
    <property type="protein sequence ID" value="KAG7172561.1"/>
    <property type="molecule type" value="Genomic_DNA"/>
</dbReference>
<protein>
    <submittedName>
        <fullName evidence="10">Tyrosine 3-monooxygenase-like</fullName>
    </submittedName>
</protein>
<dbReference type="Gene3D" id="1.10.800.10">
    <property type="entry name" value="Aromatic amino acid hydroxylase"/>
    <property type="match status" value="1"/>
</dbReference>
<feature type="binding site" evidence="7">
    <location>
        <position position="265"/>
    </location>
    <ligand>
        <name>Fe cation</name>
        <dbReference type="ChEBI" id="CHEBI:24875"/>
    </ligand>
</feature>
<dbReference type="PRINTS" id="PR00372">
    <property type="entry name" value="FYWHYDRXLASE"/>
</dbReference>
<evidence type="ECO:0000313" key="10">
    <source>
        <dbReference type="EMBL" id="KAG7172561.1"/>
    </source>
</evidence>
<dbReference type="InterPro" id="IPR036329">
    <property type="entry name" value="Aro-AA_hydroxylase_C_sf"/>
</dbReference>
<dbReference type="PROSITE" id="PS51410">
    <property type="entry name" value="BH4_AAA_HYDROXYL_2"/>
    <property type="match status" value="1"/>
</dbReference>
<evidence type="ECO:0000256" key="5">
    <source>
        <dbReference type="ARBA" id="ARBA00023004"/>
    </source>
</evidence>
<keyword evidence="5 7" id="KW-0408">Iron</keyword>
<dbReference type="GO" id="GO:0006585">
    <property type="term" value="P:dopamine biosynthetic process from tyrosine"/>
    <property type="evidence" value="ECO:0007669"/>
    <property type="project" value="TreeGrafter"/>
</dbReference>
<dbReference type="GO" id="GO:0005506">
    <property type="term" value="F:iron ion binding"/>
    <property type="evidence" value="ECO:0007669"/>
    <property type="project" value="InterPro"/>
</dbReference>
<keyword evidence="3 7" id="KW-0479">Metal-binding</keyword>